<organism evidence="3 4">
    <name type="scientific">Trematosphaeria pertusa</name>
    <dbReference type="NCBI Taxonomy" id="390896"/>
    <lineage>
        <taxon>Eukaryota</taxon>
        <taxon>Fungi</taxon>
        <taxon>Dikarya</taxon>
        <taxon>Ascomycota</taxon>
        <taxon>Pezizomycotina</taxon>
        <taxon>Dothideomycetes</taxon>
        <taxon>Pleosporomycetidae</taxon>
        <taxon>Pleosporales</taxon>
        <taxon>Massarineae</taxon>
        <taxon>Trematosphaeriaceae</taxon>
        <taxon>Trematosphaeria</taxon>
    </lineage>
</organism>
<accession>A0A6A6HQZ8</accession>
<proteinExistence type="predicted"/>
<evidence type="ECO:0000313" key="4">
    <source>
        <dbReference type="Proteomes" id="UP000800094"/>
    </source>
</evidence>
<evidence type="ECO:0000256" key="2">
    <source>
        <dbReference type="SAM" id="SignalP"/>
    </source>
</evidence>
<feature type="region of interest" description="Disordered" evidence="1">
    <location>
        <begin position="23"/>
        <end position="48"/>
    </location>
</feature>
<feature type="chain" id="PRO_5025431122" evidence="2">
    <location>
        <begin position="21"/>
        <end position="192"/>
    </location>
</feature>
<dbReference type="RefSeq" id="XP_033675540.1">
    <property type="nucleotide sequence ID" value="XM_033830640.1"/>
</dbReference>
<protein>
    <submittedName>
        <fullName evidence="3">Uncharacterized protein</fullName>
    </submittedName>
</protein>
<keyword evidence="4" id="KW-1185">Reference proteome</keyword>
<dbReference type="AlphaFoldDB" id="A0A6A6HQZ8"/>
<gene>
    <name evidence="3" type="ORF">BU26DRAFT_526000</name>
</gene>
<sequence length="192" mass="20649">MKLQLLLMVFLAAFAIFASAANPKGSHKSHKKLKSPPKPSKQNHKTKANQFDNVFNNIPGGLDSLLDDIEMSLGNGATGSQPNGGKRDSSAIKQQVQDILSSPGMAAMQNDLAQQRAGGASYDQLIDSAFDAMVGKRDAKAKAQGAPVKTCAESCVEKKQQQCFFVKDVKLSAKDCKTSKVRSDCRKSCDKQ</sequence>
<feature type="signal peptide" evidence="2">
    <location>
        <begin position="1"/>
        <end position="20"/>
    </location>
</feature>
<dbReference type="EMBL" id="ML987217">
    <property type="protein sequence ID" value="KAF2240536.1"/>
    <property type="molecule type" value="Genomic_DNA"/>
</dbReference>
<evidence type="ECO:0000313" key="3">
    <source>
        <dbReference type="EMBL" id="KAF2240536.1"/>
    </source>
</evidence>
<dbReference type="GeneID" id="54583970"/>
<dbReference type="Proteomes" id="UP000800094">
    <property type="component" value="Unassembled WGS sequence"/>
</dbReference>
<keyword evidence="2" id="KW-0732">Signal</keyword>
<feature type="compositionally biased region" description="Basic residues" evidence="1">
    <location>
        <begin position="25"/>
        <end position="47"/>
    </location>
</feature>
<evidence type="ECO:0000256" key="1">
    <source>
        <dbReference type="SAM" id="MobiDB-lite"/>
    </source>
</evidence>
<name>A0A6A6HQZ8_9PLEO</name>
<reference evidence="3" key="1">
    <citation type="journal article" date="2020" name="Stud. Mycol.">
        <title>101 Dothideomycetes genomes: a test case for predicting lifestyles and emergence of pathogens.</title>
        <authorList>
            <person name="Haridas S."/>
            <person name="Albert R."/>
            <person name="Binder M."/>
            <person name="Bloem J."/>
            <person name="Labutti K."/>
            <person name="Salamov A."/>
            <person name="Andreopoulos B."/>
            <person name="Baker S."/>
            <person name="Barry K."/>
            <person name="Bills G."/>
            <person name="Bluhm B."/>
            <person name="Cannon C."/>
            <person name="Castanera R."/>
            <person name="Culley D."/>
            <person name="Daum C."/>
            <person name="Ezra D."/>
            <person name="Gonzalez J."/>
            <person name="Henrissat B."/>
            <person name="Kuo A."/>
            <person name="Liang C."/>
            <person name="Lipzen A."/>
            <person name="Lutzoni F."/>
            <person name="Magnuson J."/>
            <person name="Mondo S."/>
            <person name="Nolan M."/>
            <person name="Ohm R."/>
            <person name="Pangilinan J."/>
            <person name="Park H.-J."/>
            <person name="Ramirez L."/>
            <person name="Alfaro M."/>
            <person name="Sun H."/>
            <person name="Tritt A."/>
            <person name="Yoshinaga Y."/>
            <person name="Zwiers L.-H."/>
            <person name="Turgeon B."/>
            <person name="Goodwin S."/>
            <person name="Spatafora J."/>
            <person name="Crous P."/>
            <person name="Grigoriev I."/>
        </authorList>
    </citation>
    <scope>NUCLEOTIDE SEQUENCE</scope>
    <source>
        <strain evidence="3">CBS 122368</strain>
    </source>
</reference>